<proteinExistence type="predicted"/>
<comment type="caution">
    <text evidence="3">The sequence shown here is derived from an EMBL/GenBank/DDBJ whole genome shotgun (WGS) entry which is preliminary data.</text>
</comment>
<dbReference type="InterPro" id="IPR011335">
    <property type="entry name" value="Restrct_endonuc-II-like"/>
</dbReference>
<dbReference type="Proteomes" id="UP000751190">
    <property type="component" value="Unassembled WGS sequence"/>
</dbReference>
<evidence type="ECO:0000313" key="4">
    <source>
        <dbReference type="Proteomes" id="UP000751190"/>
    </source>
</evidence>
<reference evidence="3" key="1">
    <citation type="submission" date="2021-05" db="EMBL/GenBank/DDBJ databases">
        <title>The genome of the haptophyte Pavlova lutheri (Diacronema luteri, Pavlovales) - a model for lipid biosynthesis in eukaryotic algae.</title>
        <authorList>
            <person name="Hulatt C.J."/>
            <person name="Posewitz M.C."/>
        </authorList>
    </citation>
    <scope>NUCLEOTIDE SEQUENCE</scope>
    <source>
        <strain evidence="3">NIVA-4/92</strain>
    </source>
</reference>
<feature type="compositionally biased region" description="Low complexity" evidence="1">
    <location>
        <begin position="82"/>
        <end position="98"/>
    </location>
</feature>
<keyword evidence="2" id="KW-0732">Signal</keyword>
<feature type="region of interest" description="Disordered" evidence="1">
    <location>
        <begin position="77"/>
        <end position="98"/>
    </location>
</feature>
<accession>A0A8J5XBT8</accession>
<dbReference type="Gene3D" id="3.90.320.10">
    <property type="match status" value="1"/>
</dbReference>
<feature type="region of interest" description="Disordered" evidence="1">
    <location>
        <begin position="315"/>
        <end position="340"/>
    </location>
</feature>
<dbReference type="InterPro" id="IPR011604">
    <property type="entry name" value="PDDEXK-like_dom_sf"/>
</dbReference>
<name>A0A8J5XBT8_DIALT</name>
<feature type="compositionally biased region" description="Low complexity" evidence="1">
    <location>
        <begin position="318"/>
        <end position="327"/>
    </location>
</feature>
<keyword evidence="4" id="KW-1185">Reference proteome</keyword>
<feature type="compositionally biased region" description="Basic residues" evidence="1">
    <location>
        <begin position="270"/>
        <end position="279"/>
    </location>
</feature>
<evidence type="ECO:0000256" key="1">
    <source>
        <dbReference type="SAM" id="MobiDB-lite"/>
    </source>
</evidence>
<dbReference type="OrthoDB" id="535128at2759"/>
<feature type="region of interest" description="Disordered" evidence="1">
    <location>
        <begin position="260"/>
        <end position="280"/>
    </location>
</feature>
<protein>
    <recommendedName>
        <fullName evidence="5">YqaJ viral recombinase domain-containing protein</fullName>
    </recommendedName>
</protein>
<sequence>MTRDFGGPLLLILLAVPHAGALQERGAPRARMSCRPVGARQNAFAALDTAGSSGDDDALADALQRTLSLAALDVARGGGGARAPRARSPVSPRSASPIARGRAPNVYWRATSADELRSHCVYRALPPVDAIALGGPSTYAWVRQDDALWSELHAGVLTSRLLLGVLGFAEPRAARALGVPRGMVGGRQAERAYHALRQPTPAGCGTSPSAPSARDLELAERNAIATTRYNEMLFAAEAAVAAAAAAAGGSGGGGGGVGYGAGGGGGGRRRDGRRGRGAARRWPQLPAGCSINEVRCAWGSAQEASTLRSLAEEIVRDQQQPQQQPQPYGGGVGVTNARTPPRPPPLGVYLEEAGLCMLDASRLPALALPPSLAGAPAGARRAPADASRLPPIGASPDAFVVRVDGSRLVVEVKNVCPFVLDRKRPGGFCVARDADSALARGPHEQLLVTHVPQFQLEMLCAGCASGLLVSSSACAGINVFRAARDDAYLALLLHFVGVFYTRHVRAGVPPGADFFPTPGDAAEGSLYDRLLARTAELAREAVLERHIAQPWRTAERSAFFTQ</sequence>
<feature type="chain" id="PRO_5035164101" description="YqaJ viral recombinase domain-containing protein" evidence="2">
    <location>
        <begin position="22"/>
        <end position="562"/>
    </location>
</feature>
<dbReference type="SUPFAM" id="SSF52980">
    <property type="entry name" value="Restriction endonuclease-like"/>
    <property type="match status" value="1"/>
</dbReference>
<dbReference type="OMA" id="SINEVRC"/>
<organism evidence="3 4">
    <name type="scientific">Diacronema lutheri</name>
    <name type="common">Unicellular marine alga</name>
    <name type="synonym">Monochrysis lutheri</name>
    <dbReference type="NCBI Taxonomy" id="2081491"/>
    <lineage>
        <taxon>Eukaryota</taxon>
        <taxon>Haptista</taxon>
        <taxon>Haptophyta</taxon>
        <taxon>Pavlovophyceae</taxon>
        <taxon>Pavlovales</taxon>
        <taxon>Pavlovaceae</taxon>
        <taxon>Diacronema</taxon>
    </lineage>
</organism>
<dbReference type="EMBL" id="JAGTXO010000062">
    <property type="protein sequence ID" value="KAG8457817.1"/>
    <property type="molecule type" value="Genomic_DNA"/>
</dbReference>
<evidence type="ECO:0000256" key="2">
    <source>
        <dbReference type="SAM" id="SignalP"/>
    </source>
</evidence>
<evidence type="ECO:0000313" key="3">
    <source>
        <dbReference type="EMBL" id="KAG8457817.1"/>
    </source>
</evidence>
<feature type="signal peptide" evidence="2">
    <location>
        <begin position="1"/>
        <end position="21"/>
    </location>
</feature>
<dbReference type="GO" id="GO:0006281">
    <property type="term" value="P:DNA repair"/>
    <property type="evidence" value="ECO:0007669"/>
    <property type="project" value="UniProtKB-ARBA"/>
</dbReference>
<evidence type="ECO:0008006" key="5">
    <source>
        <dbReference type="Google" id="ProtNLM"/>
    </source>
</evidence>
<dbReference type="AlphaFoldDB" id="A0A8J5XBT8"/>
<gene>
    <name evidence="3" type="ORF">KFE25_005086</name>
</gene>